<feature type="domain" description="Zinc knuckle CX2CX4HX4C" evidence="2">
    <location>
        <begin position="49"/>
        <end position="96"/>
    </location>
</feature>
<evidence type="ECO:0000259" key="2">
    <source>
        <dbReference type="Pfam" id="PF14392"/>
    </source>
</evidence>
<dbReference type="InterPro" id="IPR025836">
    <property type="entry name" value="Zn_knuckle_CX2CX4HX4C"/>
</dbReference>
<dbReference type="PANTHER" id="PTHR33710">
    <property type="entry name" value="BNAC02G09200D PROTEIN"/>
    <property type="match status" value="1"/>
</dbReference>
<dbReference type="Pfam" id="PF00078">
    <property type="entry name" value="RVT_1"/>
    <property type="match status" value="1"/>
</dbReference>
<dbReference type="Pfam" id="PF14392">
    <property type="entry name" value="zf-CCHC_4"/>
    <property type="match status" value="1"/>
</dbReference>
<name>A0A6V7P9J6_ANACO</name>
<dbReference type="InterPro" id="IPR000477">
    <property type="entry name" value="RT_dom"/>
</dbReference>
<evidence type="ECO:0000313" key="3">
    <source>
        <dbReference type="EMBL" id="CAD1827530.1"/>
    </source>
</evidence>
<gene>
    <name evidence="3" type="ORF">CB5_LOCUS10741</name>
</gene>
<evidence type="ECO:0008006" key="4">
    <source>
        <dbReference type="Google" id="ProtNLM"/>
    </source>
</evidence>
<feature type="domain" description="Reverse transcriptase" evidence="1">
    <location>
        <begin position="344"/>
        <end position="398"/>
    </location>
</feature>
<dbReference type="PANTHER" id="PTHR33710:SF79">
    <property type="entry name" value="OS06G0205337 PROTEIN"/>
    <property type="match status" value="1"/>
</dbReference>
<organism evidence="3">
    <name type="scientific">Ananas comosus var. bracteatus</name>
    <name type="common">red pineapple</name>
    <dbReference type="NCBI Taxonomy" id="296719"/>
    <lineage>
        <taxon>Eukaryota</taxon>
        <taxon>Viridiplantae</taxon>
        <taxon>Streptophyta</taxon>
        <taxon>Embryophyta</taxon>
        <taxon>Tracheophyta</taxon>
        <taxon>Spermatophyta</taxon>
        <taxon>Magnoliopsida</taxon>
        <taxon>Liliopsida</taxon>
        <taxon>Poales</taxon>
        <taxon>Bromeliaceae</taxon>
        <taxon>Bromelioideae</taxon>
        <taxon>Ananas</taxon>
    </lineage>
</organism>
<dbReference type="EMBL" id="LR862146">
    <property type="protein sequence ID" value="CAD1827530.1"/>
    <property type="molecule type" value="Genomic_DNA"/>
</dbReference>
<dbReference type="SUPFAM" id="SSF56219">
    <property type="entry name" value="DNase I-like"/>
    <property type="match status" value="1"/>
</dbReference>
<protein>
    <recommendedName>
        <fullName evidence="4">Reverse transcriptase domain-containing protein</fullName>
    </recommendedName>
</protein>
<dbReference type="AlphaFoldDB" id="A0A6V7P9J6"/>
<proteinExistence type="predicted"/>
<sequence length="471" mass="53826">MWVQFHVLPPDLLLPNIALKLAEELGEVLPIIPNSRLVRPNYIRARVLIDLRQPLKDKLVAHITDIEPFNLKIAYERLPRFCIFCELIGHDMEHCTVRESMIDLIPPDTSVSDRAGIIDFLRPRYPTSISIGCGNGRAVACYGQCIRWDIKHNVSIPMEITFPKDKILKSVSKSADSVLEGALETRYFPDRDGVGYREISKQASQLCSLEILDKLGGTSSSSLSNTPLRRFIQAGGFFEVKPVGPGYTWTNKQKPPFTILERLDRVLVDPQWSNIFPAARLVLLPTVANDYSPLLLSLHVSNARRKKRFRFKNWWLLQEDCKQEAFFSEKDVPTSINKTSIVLIPKKDHPEHITDFRPISLCNVIYKCLEKILVNQLKAILPDLIAPEQSAFVPGSHCGKFVRRDSPWNWRPILTHVLYADNLFVFSKATNDDIRALKMLLLNFCELSGEEINYSKSAIIFNRRMSEVNWS</sequence>
<accession>A0A6V7P9J6</accession>
<reference evidence="3" key="1">
    <citation type="submission" date="2020-07" db="EMBL/GenBank/DDBJ databases">
        <authorList>
            <person name="Lin J."/>
        </authorList>
    </citation>
    <scope>NUCLEOTIDE SEQUENCE</scope>
</reference>
<dbReference type="InterPro" id="IPR036691">
    <property type="entry name" value="Endo/exonu/phosph_ase_sf"/>
</dbReference>
<evidence type="ECO:0000259" key="1">
    <source>
        <dbReference type="Pfam" id="PF00078"/>
    </source>
</evidence>